<evidence type="ECO:0000313" key="1">
    <source>
        <dbReference type="EMBL" id="KAA6346899.1"/>
    </source>
</evidence>
<protein>
    <submittedName>
        <fullName evidence="1">Uncharacterized protein</fullName>
    </submittedName>
</protein>
<accession>A0A5J4SL92</accession>
<sequence>KNATMLNLKHSQVLKHTLKCLKDKKLNVGLDYFGLAKVGNAIIIHEYFDWTGDEIF</sequence>
<name>A0A5J4SL92_9EUKA</name>
<gene>
    <name evidence="1" type="ORF">EZS28_052062</name>
</gene>
<proteinExistence type="predicted"/>
<organism evidence="1 2">
    <name type="scientific">Streblomastix strix</name>
    <dbReference type="NCBI Taxonomy" id="222440"/>
    <lineage>
        <taxon>Eukaryota</taxon>
        <taxon>Metamonada</taxon>
        <taxon>Preaxostyla</taxon>
        <taxon>Oxymonadida</taxon>
        <taxon>Streblomastigidae</taxon>
        <taxon>Streblomastix</taxon>
    </lineage>
</organism>
<feature type="non-terminal residue" evidence="1">
    <location>
        <position position="1"/>
    </location>
</feature>
<comment type="caution">
    <text evidence="1">The sequence shown here is derived from an EMBL/GenBank/DDBJ whole genome shotgun (WGS) entry which is preliminary data.</text>
</comment>
<dbReference type="AlphaFoldDB" id="A0A5J4SL92"/>
<dbReference type="EMBL" id="SNRW01040071">
    <property type="protein sequence ID" value="KAA6346899.1"/>
    <property type="molecule type" value="Genomic_DNA"/>
</dbReference>
<dbReference type="Proteomes" id="UP000324800">
    <property type="component" value="Unassembled WGS sequence"/>
</dbReference>
<evidence type="ECO:0000313" key="2">
    <source>
        <dbReference type="Proteomes" id="UP000324800"/>
    </source>
</evidence>
<reference evidence="1 2" key="1">
    <citation type="submission" date="2019-03" db="EMBL/GenBank/DDBJ databases">
        <title>Single cell metagenomics reveals metabolic interactions within the superorganism composed of flagellate Streblomastix strix and complex community of Bacteroidetes bacteria on its surface.</title>
        <authorList>
            <person name="Treitli S.C."/>
            <person name="Kolisko M."/>
            <person name="Husnik F."/>
            <person name="Keeling P."/>
            <person name="Hampl V."/>
        </authorList>
    </citation>
    <scope>NUCLEOTIDE SEQUENCE [LARGE SCALE GENOMIC DNA]</scope>
    <source>
        <strain evidence="1">ST1C</strain>
    </source>
</reference>